<name>A0AAD2HQA0_9AGAR</name>
<evidence type="ECO:0000313" key="3">
    <source>
        <dbReference type="Proteomes" id="UP001295794"/>
    </source>
</evidence>
<keyword evidence="3" id="KW-1185">Reference proteome</keyword>
<dbReference type="EMBL" id="CAVNYO010000440">
    <property type="protein sequence ID" value="CAK5280027.1"/>
    <property type="molecule type" value="Genomic_DNA"/>
</dbReference>
<accession>A0AAD2HQA0</accession>
<feature type="region of interest" description="Disordered" evidence="1">
    <location>
        <begin position="70"/>
        <end position="111"/>
    </location>
</feature>
<proteinExistence type="predicted"/>
<sequence>MIGTEVGISIPVAILRMSSSATPVCYQCSLQKSVQPTVKSVACSICGNLCSRFTTQDILSLHAAQSGQAASGSLSSMPEQSHGLSSYRPHAQRLGPQDRGPGNKPPKDAVATGTDAIEHSKVPPSYANLPQPHVPSSGMNLGQVSKPQKGSIPGTGVITPADFARTIPSIHPQELAAPPLPGTWRSPYVYGYQNTAPSNPPKYARTPLLPLPPLRPPPQPPAEEPIHVTLAPAKRPRIEKGRQSENPVFVSYATLSTLLADLNRLLCTPHVGQEFDFYGTCAVVSDQSVKDPDAADYKKDMAGFLRGVAGKIIAETVLGFNFTELPVMSVKGGALARSDSAALWMNSVPPKKGENGSNYCTHCQHVLTISTRDDLSRPLVKARRIHIGLRHNLVD</sequence>
<protein>
    <submittedName>
        <fullName evidence="2">Uncharacterized protein</fullName>
    </submittedName>
</protein>
<comment type="caution">
    <text evidence="2">The sequence shown here is derived from an EMBL/GenBank/DDBJ whole genome shotgun (WGS) entry which is preliminary data.</text>
</comment>
<evidence type="ECO:0000313" key="2">
    <source>
        <dbReference type="EMBL" id="CAK5280027.1"/>
    </source>
</evidence>
<dbReference type="AlphaFoldDB" id="A0AAD2HQA0"/>
<reference evidence="2" key="1">
    <citation type="submission" date="2023-11" db="EMBL/GenBank/DDBJ databases">
        <authorList>
            <person name="De Vega J J."/>
            <person name="De Vega J J."/>
        </authorList>
    </citation>
    <scope>NUCLEOTIDE SEQUENCE</scope>
</reference>
<evidence type="ECO:0000256" key="1">
    <source>
        <dbReference type="SAM" id="MobiDB-lite"/>
    </source>
</evidence>
<gene>
    <name evidence="2" type="ORF">MYCIT1_LOCUS30460</name>
</gene>
<organism evidence="2 3">
    <name type="scientific">Mycena citricolor</name>
    <dbReference type="NCBI Taxonomy" id="2018698"/>
    <lineage>
        <taxon>Eukaryota</taxon>
        <taxon>Fungi</taxon>
        <taxon>Dikarya</taxon>
        <taxon>Basidiomycota</taxon>
        <taxon>Agaricomycotina</taxon>
        <taxon>Agaricomycetes</taxon>
        <taxon>Agaricomycetidae</taxon>
        <taxon>Agaricales</taxon>
        <taxon>Marasmiineae</taxon>
        <taxon>Mycenaceae</taxon>
        <taxon>Mycena</taxon>
    </lineage>
</organism>
<dbReference type="Proteomes" id="UP001295794">
    <property type="component" value="Unassembled WGS sequence"/>
</dbReference>